<evidence type="ECO:0000256" key="1">
    <source>
        <dbReference type="ARBA" id="ARBA00022722"/>
    </source>
</evidence>
<evidence type="ECO:0000256" key="2">
    <source>
        <dbReference type="ARBA" id="ARBA00022801"/>
    </source>
</evidence>
<dbReference type="InterPro" id="IPR016191">
    <property type="entry name" value="Ribonuclease/ribotoxin"/>
</dbReference>
<name>A0A7Y7WT79_9PSED</name>
<evidence type="ECO:0000313" key="4">
    <source>
        <dbReference type="Proteomes" id="UP000522864"/>
    </source>
</evidence>
<dbReference type="GO" id="GO:0016787">
    <property type="term" value="F:hydrolase activity"/>
    <property type="evidence" value="ECO:0007669"/>
    <property type="project" value="UniProtKB-KW"/>
</dbReference>
<dbReference type="Pfam" id="PF00545">
    <property type="entry name" value="Ribonuclease"/>
    <property type="match status" value="1"/>
</dbReference>
<accession>A0A7Y7WT79</accession>
<dbReference type="Proteomes" id="UP000522864">
    <property type="component" value="Unassembled WGS sequence"/>
</dbReference>
<comment type="caution">
    <text evidence="3">The sequence shown here is derived from an EMBL/GenBank/DDBJ whole genome shotgun (WGS) entry which is preliminary data.</text>
</comment>
<keyword evidence="2" id="KW-0378">Hydrolase</keyword>
<gene>
    <name evidence="3" type="ORF">HX830_19045</name>
</gene>
<dbReference type="Gene3D" id="3.10.450.30">
    <property type="entry name" value="Microbial ribonucleases"/>
    <property type="match status" value="1"/>
</dbReference>
<keyword evidence="1" id="KW-0540">Nuclease</keyword>
<dbReference type="EMBL" id="JACAQA010000015">
    <property type="protein sequence ID" value="NWB86977.1"/>
    <property type="molecule type" value="Genomic_DNA"/>
</dbReference>
<organism evidence="3 4">
    <name type="scientific">Pseudomonas gingeri</name>
    <dbReference type="NCBI Taxonomy" id="117681"/>
    <lineage>
        <taxon>Bacteria</taxon>
        <taxon>Pseudomonadati</taxon>
        <taxon>Pseudomonadota</taxon>
        <taxon>Gammaproteobacteria</taxon>
        <taxon>Pseudomonadales</taxon>
        <taxon>Pseudomonadaceae</taxon>
        <taxon>Pseudomonas</taxon>
    </lineage>
</organism>
<dbReference type="GO" id="GO:0003723">
    <property type="term" value="F:RNA binding"/>
    <property type="evidence" value="ECO:0007669"/>
    <property type="project" value="InterPro"/>
</dbReference>
<evidence type="ECO:0000313" key="3">
    <source>
        <dbReference type="EMBL" id="NWB86977.1"/>
    </source>
</evidence>
<dbReference type="SUPFAM" id="SSF53933">
    <property type="entry name" value="Microbial ribonucleases"/>
    <property type="match status" value="1"/>
</dbReference>
<protein>
    <submittedName>
        <fullName evidence="3">Ribonuclease</fullName>
    </submittedName>
</protein>
<reference evidence="3 4" key="1">
    <citation type="submission" date="2020-04" db="EMBL/GenBank/DDBJ databases">
        <title>Molecular characterization of pseudomonads from Agaricus bisporus reveal novel blotch 2 pathogens in Western Europe.</title>
        <authorList>
            <person name="Taparia T."/>
            <person name="Krijger M."/>
            <person name="Haynes E."/>
            <person name="Elpinstone J.G."/>
            <person name="Noble R."/>
            <person name="Van Der Wolf J."/>
        </authorList>
    </citation>
    <scope>NUCLEOTIDE SEQUENCE [LARGE SCALE GENOMIC DNA]</scope>
    <source>
        <strain evidence="3 4">G9001</strain>
    </source>
</reference>
<sequence length="114" mass="12352">MRPPSVSGTKEAVRFIDSVKVVDQKTGQVFQGTVDLGPTLDRISSGGTFPHRNDGSIFQNRAGDLPPKPIGYYTEYVHPTPGVSGPGPQRVIVGGSGEMYYTADHYKTFIPIKN</sequence>
<proteinExistence type="predicted"/>
<dbReference type="GO" id="GO:0004521">
    <property type="term" value="F:RNA endonuclease activity"/>
    <property type="evidence" value="ECO:0007669"/>
    <property type="project" value="InterPro"/>
</dbReference>
<dbReference type="InterPro" id="IPR000026">
    <property type="entry name" value="N1-like"/>
</dbReference>
<dbReference type="AlphaFoldDB" id="A0A7Y7WT79"/>